<dbReference type="OrthoDB" id="6187627at2"/>
<evidence type="ECO:0000313" key="2">
    <source>
        <dbReference type="EMBL" id="ODA33299.1"/>
    </source>
</evidence>
<sequence length="589" mass="66394">MKKTLSTLLTLSASLISVGVHASPHNQNASLLAPMALHSSDFSVTVADTDIHDISRYYFNGYDLDDVDIVLRSSAGISLVNHSPRYLNRPLIQVNDKIIRVNNVVAPFTRLDLDVSGVTQDPISNAHFVEEQPFFKANVREYVDIKPHKDKFAMPTAHNVYQYEKEMRGLKQVFNNYTYNYEFVDFIEQYMSRFSLYSRQYHEEEWCEAHNTRHKRALALSPSDDYISYIARDNASNTVKHISMLANKPLAKYTMLTRAANGLATTNNGWLSVRDFRLFREGATSPKTTYMHEKMHNHGFGHKGGMTYGYPAKTGEFVNQYWDNFYVDGIVEQTTPTLAVMHNTKDLGNEVEVVLQLLDKEGTEASSRSIDKFMLLTTDSMTLNRATFNDIDGQTVELQASRVVADGNTYVFDNIPALHAQTLEKVNTQPNAASTVSLFFDKPSSAISSKEKAPTSLVFIGGSSEDFYQQSNLILNYSNALGYRHDNDQFVYSFKEYTLDENNTFVEQNALFTPQQAENICQEKGMTLGMLQPFKSSAMISFQNKFLKYGSQVGLSHETGEPVAVNIPTSYKKNLVKVVDKGSLIVCQG</sequence>
<dbReference type="RefSeq" id="WP_068902128.1">
    <property type="nucleotide sequence ID" value="NZ_JBHUIF010000006.1"/>
</dbReference>
<reference evidence="2 3" key="1">
    <citation type="submission" date="2016-05" db="EMBL/GenBank/DDBJ databases">
        <title>Genomic Taxonomy of the Vibrionaceae.</title>
        <authorList>
            <person name="Gomez-Gil B."/>
            <person name="Enciso-Ibarra J."/>
        </authorList>
    </citation>
    <scope>NUCLEOTIDE SEQUENCE [LARGE SCALE GENOMIC DNA]</scope>
    <source>
        <strain evidence="2 3">CAIM 1920</strain>
    </source>
</reference>
<protein>
    <submittedName>
        <fullName evidence="2">Uncharacterized protein</fullName>
    </submittedName>
</protein>
<keyword evidence="1" id="KW-0732">Signal</keyword>
<comment type="caution">
    <text evidence="2">The sequence shown here is derived from an EMBL/GenBank/DDBJ whole genome shotgun (WGS) entry which is preliminary data.</text>
</comment>
<gene>
    <name evidence="2" type="ORF">A8L45_10900</name>
</gene>
<feature type="signal peptide" evidence="1">
    <location>
        <begin position="1"/>
        <end position="22"/>
    </location>
</feature>
<evidence type="ECO:0000313" key="3">
    <source>
        <dbReference type="Proteomes" id="UP000094936"/>
    </source>
</evidence>
<name>A0A1C3EJA3_9GAMM</name>
<dbReference type="Proteomes" id="UP000094936">
    <property type="component" value="Unassembled WGS sequence"/>
</dbReference>
<organism evidence="2 3">
    <name type="scientific">Veronia pacifica</name>
    <dbReference type="NCBI Taxonomy" id="1080227"/>
    <lineage>
        <taxon>Bacteria</taxon>
        <taxon>Pseudomonadati</taxon>
        <taxon>Pseudomonadota</taxon>
        <taxon>Gammaproteobacteria</taxon>
        <taxon>Vibrionales</taxon>
        <taxon>Vibrionaceae</taxon>
        <taxon>Veronia</taxon>
    </lineage>
</organism>
<accession>A0A1C3EJA3</accession>
<feature type="chain" id="PRO_5008673139" evidence="1">
    <location>
        <begin position="23"/>
        <end position="589"/>
    </location>
</feature>
<evidence type="ECO:0000256" key="1">
    <source>
        <dbReference type="SAM" id="SignalP"/>
    </source>
</evidence>
<dbReference type="EMBL" id="LYBM01000017">
    <property type="protein sequence ID" value="ODA33299.1"/>
    <property type="molecule type" value="Genomic_DNA"/>
</dbReference>
<proteinExistence type="predicted"/>
<keyword evidence="3" id="KW-1185">Reference proteome</keyword>
<dbReference type="AlphaFoldDB" id="A0A1C3EJA3"/>